<dbReference type="Pfam" id="PF00132">
    <property type="entry name" value="Hexapep"/>
    <property type="match status" value="1"/>
</dbReference>
<accession>A0A1C9W5B9</accession>
<evidence type="ECO:0000256" key="7">
    <source>
        <dbReference type="ARBA" id="ARBA00022723"/>
    </source>
</evidence>
<feature type="binding site" evidence="18">
    <location>
        <begin position="78"/>
        <end position="79"/>
    </location>
    <ligand>
        <name>UDP-N-acetyl-alpha-D-glucosamine</name>
        <dbReference type="ChEBI" id="CHEBI:57705"/>
    </ligand>
</feature>
<dbReference type="Gene3D" id="2.160.10.10">
    <property type="entry name" value="Hexapeptide repeat proteins"/>
    <property type="match status" value="1"/>
</dbReference>
<dbReference type="PROSITE" id="PS00101">
    <property type="entry name" value="HEXAPEP_TRANSFERASES"/>
    <property type="match status" value="1"/>
</dbReference>
<comment type="function">
    <text evidence="17 18">Catalyzes the last two sequential reactions in the de novo biosynthetic pathway for UDP-N-acetylglucosamine (UDP-GlcNAc). The C-terminal domain catalyzes the transfer of acetyl group from acetyl coenzyme A to glucosamine-1-phosphate (GlcN-1-P) to produce N-acetylglucosamine-1-phosphate (GlcNAc-1-P), which is converted into UDP-GlcNAc by the transfer of uridine 5-monophosphate (from uridine 5-triphosphate), a reaction catalyzed by the N-terminal domain.</text>
</comment>
<feature type="region of interest" description="Pyrophosphorylase" evidence="18">
    <location>
        <begin position="1"/>
        <end position="226"/>
    </location>
</feature>
<keyword evidence="5 18" id="KW-0808">Transferase</keyword>
<feature type="binding site" evidence="18">
    <location>
        <position position="22"/>
    </location>
    <ligand>
        <name>UDP-N-acetyl-alpha-D-glucosamine</name>
        <dbReference type="ChEBI" id="CHEBI:57705"/>
    </ligand>
</feature>
<feature type="binding site" evidence="18">
    <location>
        <begin position="100"/>
        <end position="102"/>
    </location>
    <ligand>
        <name>UDP-N-acetyl-alpha-D-glucosamine</name>
        <dbReference type="ChEBI" id="CHEBI:57705"/>
    </ligand>
</feature>
<dbReference type="Proteomes" id="UP000095672">
    <property type="component" value="Chromosome"/>
</dbReference>
<dbReference type="UniPathway" id="UPA00973"/>
<comment type="similarity">
    <text evidence="2 18">In the C-terminal section; belongs to the transferase hexapeptide repeat family.</text>
</comment>
<dbReference type="InterPro" id="IPR018357">
    <property type="entry name" value="Hexapep_transf_CS"/>
</dbReference>
<evidence type="ECO:0000259" key="20">
    <source>
        <dbReference type="Pfam" id="PF25087"/>
    </source>
</evidence>
<feature type="binding site" evidence="18">
    <location>
        <begin position="8"/>
        <end position="11"/>
    </location>
    <ligand>
        <name>UDP-N-acetyl-alpha-D-glucosamine</name>
        <dbReference type="ChEBI" id="CHEBI:57705"/>
    </ligand>
</feature>
<evidence type="ECO:0000256" key="15">
    <source>
        <dbReference type="ARBA" id="ARBA00048247"/>
    </source>
</evidence>
<dbReference type="GO" id="GO:0009245">
    <property type="term" value="P:lipid A biosynthetic process"/>
    <property type="evidence" value="ECO:0007669"/>
    <property type="project" value="UniProtKB-UniRule"/>
</dbReference>
<evidence type="ECO:0000256" key="17">
    <source>
        <dbReference type="ARBA" id="ARBA00049628"/>
    </source>
</evidence>
<dbReference type="UniPathway" id="UPA00113">
    <property type="reaction ID" value="UER00532"/>
</dbReference>
<keyword evidence="13 18" id="KW-0012">Acyltransferase</keyword>
<feature type="region of interest" description="N-acetyltransferase" evidence="18">
    <location>
        <begin position="248"/>
        <end position="453"/>
    </location>
</feature>
<dbReference type="InterPro" id="IPR005882">
    <property type="entry name" value="Bifunctional_GlmU"/>
</dbReference>
<feature type="binding site" evidence="18">
    <location>
        <position position="377"/>
    </location>
    <ligand>
        <name>acetyl-CoA</name>
        <dbReference type="ChEBI" id="CHEBI:57288"/>
    </ligand>
</feature>
<comment type="pathway">
    <text evidence="18">Bacterial outer membrane biogenesis; LPS lipid A biosynthesis.</text>
</comment>
<dbReference type="GO" id="GO:0016020">
    <property type="term" value="C:membrane"/>
    <property type="evidence" value="ECO:0007669"/>
    <property type="project" value="GOC"/>
</dbReference>
<dbReference type="PANTHER" id="PTHR43584">
    <property type="entry name" value="NUCLEOTIDYL TRANSFERASE"/>
    <property type="match status" value="1"/>
</dbReference>
<dbReference type="KEGG" id="micc:AUP74_00881"/>
<sequence>MTIDVVILAAGKGTRMRSDLPKVLHPIGGQPMLGRVIEAAKQLGEVEITVVVGHGAELVQERFAESGVKFVEQTEQLGTGHAVAQAIPNFRAGSTVLVLYGDVPLVKSGTLQSLLSASDKGPALLSVDMANPAGYGRIVRDDAGRVLAIVEEKDADADTLAIREVNTGILAAPADLLSRWLPELSNNNAQGEYYLTDVIARSVSEEVPVTGVRASDPLEVAGVNSRVQQAQMERALQHSRALALMNAGVTLLDPQRIDIRGSLQCDSDVSIDINCVFEGEVILGNGVQIGPNCLLKNCRLADGTRVEANSIIEDAEVGESCTIGPFARLRPGTQLADGAKIGNFVETKKAKIGRGSKVNHLSYVGDALVGEGVNIGAGTITCNYDGVNKSTTEIGDGAFIGSNTALVAPVSVGAGATVGAGSTITREVGGDELAVARGKQRNISGWQRPTKKK</sequence>
<evidence type="ECO:0000256" key="6">
    <source>
        <dbReference type="ARBA" id="ARBA00022695"/>
    </source>
</evidence>
<comment type="subunit">
    <text evidence="18">Homotrimer.</text>
</comment>
<feature type="active site" description="Proton acceptor" evidence="18">
    <location>
        <position position="360"/>
    </location>
</feature>
<keyword evidence="4 18" id="KW-0963">Cytoplasm</keyword>
<evidence type="ECO:0000256" key="11">
    <source>
        <dbReference type="ARBA" id="ARBA00022984"/>
    </source>
</evidence>
<feature type="binding site" evidence="18">
    <location>
        <position position="224"/>
    </location>
    <ligand>
        <name>UDP-N-acetyl-alpha-D-glucosamine</name>
        <dbReference type="ChEBI" id="CHEBI:57705"/>
    </ligand>
</feature>
<evidence type="ECO:0000313" key="22">
    <source>
        <dbReference type="Proteomes" id="UP000095672"/>
    </source>
</evidence>
<feature type="domain" description="MobA-like NTP transferase" evidence="19">
    <location>
        <begin position="5"/>
        <end position="123"/>
    </location>
</feature>
<evidence type="ECO:0000256" key="18">
    <source>
        <dbReference type="HAMAP-Rule" id="MF_01631"/>
    </source>
</evidence>
<dbReference type="GO" id="GO:0003977">
    <property type="term" value="F:UDP-N-acetylglucosamine diphosphorylase activity"/>
    <property type="evidence" value="ECO:0007669"/>
    <property type="project" value="UniProtKB-UniRule"/>
</dbReference>
<dbReference type="GO" id="GO:0006048">
    <property type="term" value="P:UDP-N-acetylglucosamine biosynthetic process"/>
    <property type="evidence" value="ECO:0007669"/>
    <property type="project" value="UniProtKB-UniPathway"/>
</dbReference>
<dbReference type="HAMAP" id="MF_01631">
    <property type="entry name" value="GlmU"/>
    <property type="match status" value="1"/>
</dbReference>
<feature type="binding site" evidence="18">
    <location>
        <position position="348"/>
    </location>
    <ligand>
        <name>UDP-N-acetyl-alpha-D-glucosamine</name>
        <dbReference type="ChEBI" id="CHEBI:57705"/>
    </ligand>
</feature>
<feature type="binding site" evidence="18">
    <location>
        <position position="363"/>
    </location>
    <ligand>
        <name>UDP-N-acetyl-alpha-D-glucosamine</name>
        <dbReference type="ChEBI" id="CHEBI:57705"/>
    </ligand>
</feature>
<feature type="region of interest" description="Linker" evidence="18">
    <location>
        <begin position="227"/>
        <end position="247"/>
    </location>
</feature>
<dbReference type="InterPro" id="IPR025877">
    <property type="entry name" value="MobA-like_NTP_Trfase"/>
</dbReference>
<keyword evidence="9 18" id="KW-0460">Magnesium</keyword>
<dbReference type="InterPro" id="IPR038009">
    <property type="entry name" value="GlmU_C_LbH"/>
</dbReference>
<dbReference type="InterPro" id="IPR050065">
    <property type="entry name" value="GlmU-like"/>
</dbReference>
<feature type="binding site" evidence="18">
    <location>
        <position position="102"/>
    </location>
    <ligand>
        <name>Mg(2+)</name>
        <dbReference type="ChEBI" id="CHEBI:18420"/>
    </ligand>
</feature>
<dbReference type="GO" id="GO:0005737">
    <property type="term" value="C:cytoplasm"/>
    <property type="evidence" value="ECO:0007669"/>
    <property type="project" value="UniProtKB-SubCell"/>
</dbReference>
<dbReference type="SUPFAM" id="SSF53448">
    <property type="entry name" value="Nucleotide-diphospho-sugar transferases"/>
    <property type="match status" value="1"/>
</dbReference>
<name>A0A1C9W5B9_9GAMM</name>
<feature type="binding site" evidence="18">
    <location>
        <position position="73"/>
    </location>
    <ligand>
        <name>UDP-N-acetyl-alpha-D-glucosamine</name>
        <dbReference type="ChEBI" id="CHEBI:57705"/>
    </ligand>
</feature>
<feature type="binding site" evidence="18">
    <location>
        <position position="437"/>
    </location>
    <ligand>
        <name>acetyl-CoA</name>
        <dbReference type="ChEBI" id="CHEBI:57288"/>
    </ligand>
</feature>
<comment type="cofactor">
    <cofactor evidence="18">
        <name>Mg(2+)</name>
        <dbReference type="ChEBI" id="CHEBI:18420"/>
    </cofactor>
    <text evidence="18">Binds 1 Mg(2+) ion per subunit.</text>
</comment>
<comment type="subcellular location">
    <subcellularLocation>
        <location evidence="1 18">Cytoplasm</location>
    </subcellularLocation>
</comment>
<protein>
    <recommendedName>
        <fullName evidence="18">Bifunctional protein GlmU</fullName>
    </recommendedName>
    <domain>
        <recommendedName>
            <fullName evidence="18">UDP-N-acetylglucosamine pyrophosphorylase</fullName>
            <ecNumber evidence="18">2.7.7.23</ecNumber>
        </recommendedName>
        <alternativeName>
            <fullName evidence="18">N-acetylglucosamine-1-phosphate uridyltransferase</fullName>
        </alternativeName>
    </domain>
    <domain>
        <recommendedName>
            <fullName evidence="18">Glucosamine-1-phosphate N-acetyltransferase</fullName>
            <ecNumber evidence="18">2.3.1.157</ecNumber>
        </recommendedName>
    </domain>
</protein>
<reference evidence="22" key="1">
    <citation type="submission" date="2016-01" db="EMBL/GenBank/DDBJ databases">
        <title>Complete genome sequence of Microbulbifer sp. CCB-MM1, a halophile isolated from Matang Mangrove Forest, Perak.</title>
        <authorList>
            <person name="Moh T.H."/>
            <person name="Dinesh B."/>
            <person name="Lau N.-S."/>
            <person name="Go F."/>
            <person name="Alexander Chong S.-C."/>
        </authorList>
    </citation>
    <scope>NUCLEOTIDE SEQUENCE [LARGE SCALE GENOMIC DNA]</scope>
    <source>
        <strain evidence="22">CCB-MM1</strain>
    </source>
</reference>
<evidence type="ECO:0000256" key="4">
    <source>
        <dbReference type="ARBA" id="ARBA00022490"/>
    </source>
</evidence>
<dbReference type="PATRIC" id="fig|1769779.3.peg.899"/>
<evidence type="ECO:0000256" key="16">
    <source>
        <dbReference type="ARBA" id="ARBA00048493"/>
    </source>
</evidence>
<feature type="binding site" evidence="18">
    <location>
        <position position="224"/>
    </location>
    <ligand>
        <name>Mg(2+)</name>
        <dbReference type="ChEBI" id="CHEBI:18420"/>
    </ligand>
</feature>
<keyword evidence="10 18" id="KW-0133">Cell shape</keyword>
<evidence type="ECO:0000256" key="8">
    <source>
        <dbReference type="ARBA" id="ARBA00022737"/>
    </source>
</evidence>
<dbReference type="EC" id="2.3.1.157" evidence="18"/>
<evidence type="ECO:0000259" key="19">
    <source>
        <dbReference type="Pfam" id="PF12804"/>
    </source>
</evidence>
<dbReference type="SUPFAM" id="SSF51161">
    <property type="entry name" value="Trimeric LpxA-like enzymes"/>
    <property type="match status" value="1"/>
</dbReference>
<dbReference type="CDD" id="cd03353">
    <property type="entry name" value="LbH_GlmU_C"/>
    <property type="match status" value="1"/>
</dbReference>
<dbReference type="RefSeq" id="WP_069946497.1">
    <property type="nucleotide sequence ID" value="NZ_CP014143.1"/>
</dbReference>
<comment type="catalytic activity">
    <reaction evidence="16 18">
        <text>N-acetyl-alpha-D-glucosamine 1-phosphate + UTP + H(+) = UDP-N-acetyl-alpha-D-glucosamine + diphosphate</text>
        <dbReference type="Rhea" id="RHEA:13509"/>
        <dbReference type="ChEBI" id="CHEBI:15378"/>
        <dbReference type="ChEBI" id="CHEBI:33019"/>
        <dbReference type="ChEBI" id="CHEBI:46398"/>
        <dbReference type="ChEBI" id="CHEBI:57705"/>
        <dbReference type="ChEBI" id="CHEBI:57776"/>
        <dbReference type="EC" id="2.7.7.23"/>
    </reaction>
</comment>
<dbReference type="PANTHER" id="PTHR43584:SF3">
    <property type="entry name" value="BIFUNCTIONAL PROTEIN GLMU"/>
    <property type="match status" value="1"/>
</dbReference>
<evidence type="ECO:0000256" key="12">
    <source>
        <dbReference type="ARBA" id="ARBA00023268"/>
    </source>
</evidence>
<evidence type="ECO:0000256" key="5">
    <source>
        <dbReference type="ARBA" id="ARBA00022679"/>
    </source>
</evidence>
<dbReference type="Pfam" id="PF25087">
    <property type="entry name" value="GMPPB_C"/>
    <property type="match status" value="1"/>
</dbReference>
<gene>
    <name evidence="18 21" type="primary">glmU</name>
    <name evidence="21" type="ORF">AUP74_00881</name>
</gene>
<organism evidence="21 22">
    <name type="scientific">Microbulbifer aggregans</name>
    <dbReference type="NCBI Taxonomy" id="1769779"/>
    <lineage>
        <taxon>Bacteria</taxon>
        <taxon>Pseudomonadati</taxon>
        <taxon>Pseudomonadota</taxon>
        <taxon>Gammaproteobacteria</taxon>
        <taxon>Cellvibrionales</taxon>
        <taxon>Microbulbiferaceae</taxon>
        <taxon>Microbulbifer</taxon>
    </lineage>
</organism>
<dbReference type="GO" id="GO:0008360">
    <property type="term" value="P:regulation of cell shape"/>
    <property type="evidence" value="ECO:0007669"/>
    <property type="project" value="UniProtKB-KW"/>
</dbReference>
<keyword evidence="8 18" id="KW-0677">Repeat</keyword>
<feature type="domain" description="Mannose-1-phosphate guanyltransferase C-terminal" evidence="20">
    <location>
        <begin position="261"/>
        <end position="341"/>
    </location>
</feature>
<dbReference type="EMBL" id="CP014143">
    <property type="protein sequence ID" value="AOS96348.1"/>
    <property type="molecule type" value="Genomic_DNA"/>
</dbReference>
<feature type="binding site" evidence="18">
    <location>
        <position position="374"/>
    </location>
    <ligand>
        <name>UDP-N-acetyl-alpha-D-glucosamine</name>
        <dbReference type="ChEBI" id="CHEBI:57705"/>
    </ligand>
</feature>
<dbReference type="GO" id="GO:0009252">
    <property type="term" value="P:peptidoglycan biosynthetic process"/>
    <property type="evidence" value="ECO:0007669"/>
    <property type="project" value="UniProtKB-UniRule"/>
</dbReference>
<evidence type="ECO:0000313" key="21">
    <source>
        <dbReference type="EMBL" id="AOS96348.1"/>
    </source>
</evidence>
<dbReference type="OrthoDB" id="9775031at2"/>
<comment type="pathway">
    <text evidence="18">Nucleotide-sugar biosynthesis; UDP-N-acetyl-alpha-D-glucosamine biosynthesis; N-acetyl-alpha-D-glucosamine 1-phosphate from alpha-D-glucosamine 6-phosphate (route II): step 2/2.</text>
</comment>
<evidence type="ECO:0000256" key="1">
    <source>
        <dbReference type="ARBA" id="ARBA00004496"/>
    </source>
</evidence>
<keyword evidence="22" id="KW-1185">Reference proteome</keyword>
<dbReference type="GO" id="GO:0000287">
    <property type="term" value="F:magnesium ion binding"/>
    <property type="evidence" value="ECO:0007669"/>
    <property type="project" value="UniProtKB-UniRule"/>
</dbReference>
<evidence type="ECO:0000256" key="9">
    <source>
        <dbReference type="ARBA" id="ARBA00022842"/>
    </source>
</evidence>
<evidence type="ECO:0000256" key="13">
    <source>
        <dbReference type="ARBA" id="ARBA00023315"/>
    </source>
</evidence>
<comment type="pathway">
    <text evidence="18">Nucleotide-sugar biosynthesis; UDP-N-acetyl-alpha-D-glucosamine biosynthesis; UDP-N-acetyl-alpha-D-glucosamine from N-acetyl-alpha-D-glucosamine 1-phosphate: step 1/1.</text>
</comment>
<dbReference type="CDD" id="cd02540">
    <property type="entry name" value="GT2_GlmU_N_bac"/>
    <property type="match status" value="1"/>
</dbReference>
<dbReference type="AlphaFoldDB" id="A0A1C9W5B9"/>
<keyword evidence="11 18" id="KW-0573">Peptidoglycan synthesis</keyword>
<keyword evidence="12 18" id="KW-0511">Multifunctional enzyme</keyword>
<dbReference type="STRING" id="1769779.AUP74_00881"/>
<keyword evidence="7 18" id="KW-0479">Metal-binding</keyword>
<dbReference type="NCBIfam" id="TIGR01173">
    <property type="entry name" value="glmU"/>
    <property type="match status" value="1"/>
</dbReference>
<dbReference type="InterPro" id="IPR056729">
    <property type="entry name" value="GMPPB_C"/>
</dbReference>
<feature type="binding site" evidence="18">
    <location>
        <position position="136"/>
    </location>
    <ligand>
        <name>UDP-N-acetyl-alpha-D-glucosamine</name>
        <dbReference type="ChEBI" id="CHEBI:57705"/>
    </ligand>
</feature>
<keyword evidence="14 18" id="KW-0961">Cell wall biogenesis/degradation</keyword>
<dbReference type="GO" id="GO:0071555">
    <property type="term" value="P:cell wall organization"/>
    <property type="evidence" value="ECO:0007669"/>
    <property type="project" value="UniProtKB-KW"/>
</dbReference>
<evidence type="ECO:0000256" key="2">
    <source>
        <dbReference type="ARBA" id="ARBA00007707"/>
    </source>
</evidence>
<dbReference type="Pfam" id="PF12804">
    <property type="entry name" value="NTP_transf_3"/>
    <property type="match status" value="1"/>
</dbReference>
<proteinExistence type="inferred from homology"/>
<dbReference type="GO" id="GO:0000902">
    <property type="term" value="P:cell morphogenesis"/>
    <property type="evidence" value="ECO:0007669"/>
    <property type="project" value="UniProtKB-UniRule"/>
</dbReference>
<feature type="binding site" evidence="18">
    <location>
        <position position="151"/>
    </location>
    <ligand>
        <name>UDP-N-acetyl-alpha-D-glucosamine</name>
        <dbReference type="ChEBI" id="CHEBI:57705"/>
    </ligand>
</feature>
<feature type="binding site" evidence="18">
    <location>
        <position position="330"/>
    </location>
    <ligand>
        <name>UDP-N-acetyl-alpha-D-glucosamine</name>
        <dbReference type="ChEBI" id="CHEBI:57705"/>
    </ligand>
</feature>
<evidence type="ECO:0000256" key="14">
    <source>
        <dbReference type="ARBA" id="ARBA00023316"/>
    </source>
</evidence>
<dbReference type="GO" id="GO:0019134">
    <property type="term" value="F:glucosamine-1-phosphate N-acetyltransferase activity"/>
    <property type="evidence" value="ECO:0007669"/>
    <property type="project" value="UniProtKB-UniRule"/>
</dbReference>
<feature type="binding site" evidence="18">
    <location>
        <begin position="383"/>
        <end position="384"/>
    </location>
    <ligand>
        <name>acetyl-CoA</name>
        <dbReference type="ChEBI" id="CHEBI:57288"/>
    </ligand>
</feature>
<keyword evidence="6 18" id="KW-0548">Nucleotidyltransferase</keyword>
<comment type="catalytic activity">
    <reaction evidence="15 18">
        <text>alpha-D-glucosamine 1-phosphate + acetyl-CoA = N-acetyl-alpha-D-glucosamine 1-phosphate + CoA + H(+)</text>
        <dbReference type="Rhea" id="RHEA:13725"/>
        <dbReference type="ChEBI" id="CHEBI:15378"/>
        <dbReference type="ChEBI" id="CHEBI:57287"/>
        <dbReference type="ChEBI" id="CHEBI:57288"/>
        <dbReference type="ChEBI" id="CHEBI:57776"/>
        <dbReference type="ChEBI" id="CHEBI:58516"/>
        <dbReference type="EC" id="2.3.1.157"/>
    </reaction>
</comment>
<feature type="binding site" evidence="18">
    <location>
        <position position="166"/>
    </location>
    <ligand>
        <name>UDP-N-acetyl-alpha-D-glucosamine</name>
        <dbReference type="ChEBI" id="CHEBI:57705"/>
    </ligand>
</feature>
<evidence type="ECO:0000256" key="10">
    <source>
        <dbReference type="ARBA" id="ARBA00022960"/>
    </source>
</evidence>
<dbReference type="Gene3D" id="3.90.550.10">
    <property type="entry name" value="Spore Coat Polysaccharide Biosynthesis Protein SpsA, Chain A"/>
    <property type="match status" value="1"/>
</dbReference>
<feature type="binding site" evidence="18">
    <location>
        <position position="402"/>
    </location>
    <ligand>
        <name>acetyl-CoA</name>
        <dbReference type="ChEBI" id="CHEBI:57288"/>
    </ligand>
</feature>
<dbReference type="InterPro" id="IPR029044">
    <property type="entry name" value="Nucleotide-diphossugar_trans"/>
</dbReference>
<dbReference type="InterPro" id="IPR011004">
    <property type="entry name" value="Trimer_LpxA-like_sf"/>
</dbReference>
<comment type="similarity">
    <text evidence="3 18">In the N-terminal section; belongs to the N-acetylglucosamine-1-phosphate uridyltransferase family.</text>
</comment>
<dbReference type="EC" id="2.7.7.23" evidence="18"/>
<evidence type="ECO:0000256" key="3">
    <source>
        <dbReference type="ARBA" id="ARBA00007947"/>
    </source>
</evidence>
<dbReference type="InterPro" id="IPR001451">
    <property type="entry name" value="Hexapep"/>
</dbReference>
<feature type="binding site" evidence="18">
    <location>
        <position position="420"/>
    </location>
    <ligand>
        <name>acetyl-CoA</name>
        <dbReference type="ChEBI" id="CHEBI:57288"/>
    </ligand>
</feature>